<evidence type="ECO:0000313" key="3">
    <source>
        <dbReference type="Proteomes" id="UP001320972"/>
    </source>
</evidence>
<keyword evidence="1" id="KW-0472">Membrane</keyword>
<evidence type="ECO:0000313" key="2">
    <source>
        <dbReference type="EMBL" id="MCU4973102.1"/>
    </source>
</evidence>
<reference evidence="2 3" key="1">
    <citation type="submission" date="2022-09" db="EMBL/GenBank/DDBJ databases">
        <title>Enrichment on poylsaccharides allowed isolation of novel metabolic and taxonomic groups of Haloarchaea.</title>
        <authorList>
            <person name="Sorokin D.Y."/>
            <person name="Elcheninov A.G."/>
            <person name="Khizhniak T.V."/>
            <person name="Kolganova T.V."/>
            <person name="Kublanov I.V."/>
        </authorList>
    </citation>
    <scope>NUCLEOTIDE SEQUENCE [LARGE SCALE GENOMIC DNA]</scope>
    <source>
        <strain evidence="2 3">AArc-m2/3/4</strain>
    </source>
</reference>
<dbReference type="EMBL" id="JAOPKB010000004">
    <property type="protein sequence ID" value="MCU4973102.1"/>
    <property type="molecule type" value="Genomic_DNA"/>
</dbReference>
<dbReference type="RefSeq" id="WP_338007758.1">
    <property type="nucleotide sequence ID" value="NZ_JAOPKB010000004.1"/>
</dbReference>
<sequence length="102" mass="10535">MSDFADIVETGFGAAVLAFGVVAGIAVYSTGSIETLPDTVDRFTAALSMTFLPALSLAAWPNLVAGGAGLGSAWKLEETTQLRIAAFVAVYVFLAVVLHSLL</sequence>
<organism evidence="2 3">
    <name type="scientific">Natronoglomus mannanivorans</name>
    <dbReference type="NCBI Taxonomy" id="2979990"/>
    <lineage>
        <taxon>Archaea</taxon>
        <taxon>Methanobacteriati</taxon>
        <taxon>Methanobacteriota</taxon>
        <taxon>Stenosarchaea group</taxon>
        <taxon>Halobacteria</taxon>
        <taxon>Halobacteriales</taxon>
        <taxon>Natrialbaceae</taxon>
        <taxon>Natronoglomus</taxon>
    </lineage>
</organism>
<dbReference type="Proteomes" id="UP001320972">
    <property type="component" value="Unassembled WGS sequence"/>
</dbReference>
<feature type="transmembrane region" description="Helical" evidence="1">
    <location>
        <begin position="43"/>
        <end position="60"/>
    </location>
</feature>
<evidence type="ECO:0000256" key="1">
    <source>
        <dbReference type="SAM" id="Phobius"/>
    </source>
</evidence>
<comment type="caution">
    <text evidence="2">The sequence shown here is derived from an EMBL/GenBank/DDBJ whole genome shotgun (WGS) entry which is preliminary data.</text>
</comment>
<keyword evidence="1" id="KW-1133">Transmembrane helix</keyword>
<keyword evidence="1" id="KW-0812">Transmembrane</keyword>
<gene>
    <name evidence="2" type="ORF">OB955_10145</name>
</gene>
<accession>A0ABT2QDV0</accession>
<name>A0ABT2QDV0_9EURY</name>
<protein>
    <submittedName>
        <fullName evidence="2">Uncharacterized protein</fullName>
    </submittedName>
</protein>
<feature type="transmembrane region" description="Helical" evidence="1">
    <location>
        <begin position="80"/>
        <end position="101"/>
    </location>
</feature>
<proteinExistence type="predicted"/>
<keyword evidence="3" id="KW-1185">Reference proteome</keyword>
<feature type="transmembrane region" description="Helical" evidence="1">
    <location>
        <begin position="12"/>
        <end position="31"/>
    </location>
</feature>